<dbReference type="KEGG" id="rsq:Rsph17025_0259"/>
<name>A4WP55_CERS5</name>
<accession>A4WP55</accession>
<evidence type="ECO:0008006" key="4">
    <source>
        <dbReference type="Google" id="ProtNLM"/>
    </source>
</evidence>
<dbReference type="AlphaFoldDB" id="A4WP55"/>
<dbReference type="HOGENOM" id="CLU_024840_3_0_5"/>
<organism evidence="3">
    <name type="scientific">Cereibacter sphaeroides (strain ATCC 17025 / ATH 2.4.3)</name>
    <name type="common">Rhodobacter sphaeroides</name>
    <dbReference type="NCBI Taxonomy" id="349102"/>
    <lineage>
        <taxon>Bacteria</taxon>
        <taxon>Pseudomonadati</taxon>
        <taxon>Pseudomonadota</taxon>
        <taxon>Alphaproteobacteria</taxon>
        <taxon>Rhodobacterales</taxon>
        <taxon>Paracoccaceae</taxon>
        <taxon>Cereibacter</taxon>
    </lineage>
</organism>
<dbReference type="EMBL" id="CP000661">
    <property type="protein sequence ID" value="ABP69169.1"/>
    <property type="molecule type" value="Genomic_DNA"/>
</dbReference>
<evidence type="ECO:0000313" key="3">
    <source>
        <dbReference type="EMBL" id="ABP69169.1"/>
    </source>
</evidence>
<proteinExistence type="predicted"/>
<gene>
    <name evidence="3" type="ordered locus">Rsph17025_0259</name>
</gene>
<dbReference type="PANTHER" id="PTHR12049">
    <property type="entry name" value="PROTEIN ARGININE METHYLTRANSFERASE NDUFAF7, MITOCHONDRIAL"/>
    <property type="match status" value="1"/>
</dbReference>
<dbReference type="Gene3D" id="3.40.50.12710">
    <property type="match status" value="1"/>
</dbReference>
<evidence type="ECO:0000256" key="2">
    <source>
        <dbReference type="ARBA" id="ARBA00022679"/>
    </source>
</evidence>
<dbReference type="InterPro" id="IPR038375">
    <property type="entry name" value="NDUFAF7_sf"/>
</dbReference>
<keyword evidence="2" id="KW-0808">Transferase</keyword>
<dbReference type="eggNOG" id="COG1565">
    <property type="taxonomic scope" value="Bacteria"/>
</dbReference>
<protein>
    <recommendedName>
        <fullName evidence="4">Class I SAM-dependent methyltransferase</fullName>
    </recommendedName>
</protein>
<evidence type="ECO:0000256" key="1">
    <source>
        <dbReference type="ARBA" id="ARBA00022603"/>
    </source>
</evidence>
<dbReference type="SUPFAM" id="SSF53335">
    <property type="entry name" value="S-adenosyl-L-methionine-dependent methyltransferases"/>
    <property type="match status" value="1"/>
</dbReference>
<dbReference type="GO" id="GO:0032259">
    <property type="term" value="P:methylation"/>
    <property type="evidence" value="ECO:0007669"/>
    <property type="project" value="UniProtKB-KW"/>
</dbReference>
<dbReference type="GO" id="GO:0035243">
    <property type="term" value="F:protein-arginine omega-N symmetric methyltransferase activity"/>
    <property type="evidence" value="ECO:0007669"/>
    <property type="project" value="TreeGrafter"/>
</dbReference>
<dbReference type="Pfam" id="PF02636">
    <property type="entry name" value="Methyltransf_28"/>
    <property type="match status" value="1"/>
</dbReference>
<sequence length="353" mass="37558">MTALAGILARRIGATGPITVADYMAECLLHPEHGYYSTREPFGAAGDFTTAPEISQMFGELLGLCLAQAWLDQGAPARFTLAELGPGRGTLMADVLRATRGVPGFHAAAQVRLVEASPRLRTLQRQRLGNHPAEWLDRAADLPEAPLFLLANEFFDALPIRQFVRGLSGWRERMIGLDGGRPAFGLGPETGLASLEHRLKDTQPGEIVELCPAAGPIMAEIARRIDGHGGLALVVDYGGWRSLGDTLQALRSHQFDDPLAAPGEADLTAHVDFEALATAARPCATAFTTQGALLLRLGLAERAERLARALEGEALASHRAASHRLTDAAEMGTLFKALAVFPPQGPAPAGFDA</sequence>
<dbReference type="PANTHER" id="PTHR12049:SF7">
    <property type="entry name" value="PROTEIN ARGININE METHYLTRANSFERASE NDUFAF7, MITOCHONDRIAL"/>
    <property type="match status" value="1"/>
</dbReference>
<reference evidence="3" key="1">
    <citation type="submission" date="2007-04" db="EMBL/GenBank/DDBJ databases">
        <title>Complete sequence of chromosome of Rhodobacter sphaeroides ATCC 17025.</title>
        <authorList>
            <consortium name="US DOE Joint Genome Institute"/>
            <person name="Copeland A."/>
            <person name="Lucas S."/>
            <person name="Lapidus A."/>
            <person name="Barry K."/>
            <person name="Detter J.C."/>
            <person name="Glavina del Rio T."/>
            <person name="Hammon N."/>
            <person name="Israni S."/>
            <person name="Dalin E."/>
            <person name="Tice H."/>
            <person name="Pitluck S."/>
            <person name="Chertkov O."/>
            <person name="Brettin T."/>
            <person name="Bruce D."/>
            <person name="Han C."/>
            <person name="Schmutz J."/>
            <person name="Larimer F."/>
            <person name="Land M."/>
            <person name="Hauser L."/>
            <person name="Kyrpides N."/>
            <person name="Kim E."/>
            <person name="Richardson P."/>
            <person name="Mackenzie C."/>
            <person name="Choudhary M."/>
            <person name="Donohue T.J."/>
            <person name="Kaplan S."/>
        </authorList>
    </citation>
    <scope>NUCLEOTIDE SEQUENCE [LARGE SCALE GENOMIC DNA]</scope>
    <source>
        <strain evidence="3">ATCC 17025</strain>
    </source>
</reference>
<keyword evidence="1" id="KW-0489">Methyltransferase</keyword>
<dbReference type="STRING" id="349102.Rsph17025_0259"/>
<dbReference type="InterPro" id="IPR003788">
    <property type="entry name" value="NDUFAF7"/>
</dbReference>
<dbReference type="InterPro" id="IPR029063">
    <property type="entry name" value="SAM-dependent_MTases_sf"/>
</dbReference>
<dbReference type="BioCyc" id="RSPH349102:G1G8M-265-MONOMER"/>